<accession>A0A9Q1EW97</accession>
<evidence type="ECO:0000313" key="1">
    <source>
        <dbReference type="EMBL" id="KAJ8346142.1"/>
    </source>
</evidence>
<dbReference type="AlphaFoldDB" id="A0A9Q1EW97"/>
<dbReference type="Proteomes" id="UP001152622">
    <property type="component" value="Chromosome 12"/>
</dbReference>
<comment type="caution">
    <text evidence="1">The sequence shown here is derived from an EMBL/GenBank/DDBJ whole genome shotgun (WGS) entry which is preliminary data.</text>
</comment>
<gene>
    <name evidence="1" type="ORF">SKAU_G00303350</name>
</gene>
<proteinExistence type="predicted"/>
<reference evidence="1" key="1">
    <citation type="journal article" date="2023" name="Science">
        <title>Genome structures resolve the early diversification of teleost fishes.</title>
        <authorList>
            <person name="Parey E."/>
            <person name="Louis A."/>
            <person name="Montfort J."/>
            <person name="Bouchez O."/>
            <person name="Roques C."/>
            <person name="Iampietro C."/>
            <person name="Lluch J."/>
            <person name="Castinel A."/>
            <person name="Donnadieu C."/>
            <person name="Desvignes T."/>
            <person name="Floi Bucao C."/>
            <person name="Jouanno E."/>
            <person name="Wen M."/>
            <person name="Mejri S."/>
            <person name="Dirks R."/>
            <person name="Jansen H."/>
            <person name="Henkel C."/>
            <person name="Chen W.J."/>
            <person name="Zahm M."/>
            <person name="Cabau C."/>
            <person name="Klopp C."/>
            <person name="Thompson A.W."/>
            <person name="Robinson-Rechavi M."/>
            <person name="Braasch I."/>
            <person name="Lecointre G."/>
            <person name="Bobe J."/>
            <person name="Postlethwait J.H."/>
            <person name="Berthelot C."/>
            <person name="Roest Crollius H."/>
            <person name="Guiguen Y."/>
        </authorList>
    </citation>
    <scope>NUCLEOTIDE SEQUENCE</scope>
    <source>
        <strain evidence="1">WJC10195</strain>
    </source>
</reference>
<keyword evidence="2" id="KW-1185">Reference proteome</keyword>
<dbReference type="EMBL" id="JAINUF010000012">
    <property type="protein sequence ID" value="KAJ8346142.1"/>
    <property type="molecule type" value="Genomic_DNA"/>
</dbReference>
<sequence>MNWNQAPTALDVLSQVLQVRWCVMLSCFYVLRFSGVSLPPPPTCCLVEQWTGRQSGTVDDGAIEHIVGQ</sequence>
<evidence type="ECO:0000313" key="2">
    <source>
        <dbReference type="Proteomes" id="UP001152622"/>
    </source>
</evidence>
<name>A0A9Q1EW97_SYNKA</name>
<protein>
    <submittedName>
        <fullName evidence="1">Uncharacterized protein</fullName>
    </submittedName>
</protein>
<organism evidence="1 2">
    <name type="scientific">Synaphobranchus kaupii</name>
    <name type="common">Kaup's arrowtooth eel</name>
    <dbReference type="NCBI Taxonomy" id="118154"/>
    <lineage>
        <taxon>Eukaryota</taxon>
        <taxon>Metazoa</taxon>
        <taxon>Chordata</taxon>
        <taxon>Craniata</taxon>
        <taxon>Vertebrata</taxon>
        <taxon>Euteleostomi</taxon>
        <taxon>Actinopterygii</taxon>
        <taxon>Neopterygii</taxon>
        <taxon>Teleostei</taxon>
        <taxon>Anguilliformes</taxon>
        <taxon>Synaphobranchidae</taxon>
        <taxon>Synaphobranchus</taxon>
    </lineage>
</organism>